<evidence type="ECO:0000256" key="3">
    <source>
        <dbReference type="ARBA" id="ARBA00022989"/>
    </source>
</evidence>
<evidence type="ECO:0008006" key="8">
    <source>
        <dbReference type="Google" id="ProtNLM"/>
    </source>
</evidence>
<keyword evidence="4 5" id="KW-0472">Membrane</keyword>
<evidence type="ECO:0000256" key="1">
    <source>
        <dbReference type="ARBA" id="ARBA00004141"/>
    </source>
</evidence>
<organism evidence="6 7">
    <name type="scientific">Aureobasidium subglaciale (strain EXF-2481)</name>
    <name type="common">Aureobasidium pullulans var. subglaciale</name>
    <dbReference type="NCBI Taxonomy" id="1043005"/>
    <lineage>
        <taxon>Eukaryota</taxon>
        <taxon>Fungi</taxon>
        <taxon>Dikarya</taxon>
        <taxon>Ascomycota</taxon>
        <taxon>Pezizomycotina</taxon>
        <taxon>Dothideomycetes</taxon>
        <taxon>Dothideomycetidae</taxon>
        <taxon>Dothideales</taxon>
        <taxon>Saccotheciaceae</taxon>
        <taxon>Aureobasidium</taxon>
    </lineage>
</organism>
<dbReference type="Proteomes" id="UP000030641">
    <property type="component" value="Unassembled WGS sequence"/>
</dbReference>
<evidence type="ECO:0000313" key="7">
    <source>
        <dbReference type="Proteomes" id="UP000030641"/>
    </source>
</evidence>
<dbReference type="Pfam" id="PF00083">
    <property type="entry name" value="Sugar_tr"/>
    <property type="match status" value="1"/>
</dbReference>
<dbReference type="EMBL" id="KL584767">
    <property type="protein sequence ID" value="KEQ93014.1"/>
    <property type="molecule type" value="Genomic_DNA"/>
</dbReference>
<reference evidence="6 7" key="1">
    <citation type="journal article" date="2014" name="BMC Genomics">
        <title>Genome sequencing of four Aureobasidium pullulans varieties: biotechnological potential, stress tolerance, and description of new species.</title>
        <authorList>
            <person name="Gostin Ar C."/>
            <person name="Ohm R.A."/>
            <person name="Kogej T."/>
            <person name="Sonjak S."/>
            <person name="Turk M."/>
            <person name="Zajc J."/>
            <person name="Zalar P."/>
            <person name="Grube M."/>
            <person name="Sun H."/>
            <person name="Han J."/>
            <person name="Sharma A."/>
            <person name="Chiniquy J."/>
            <person name="Ngan C.Y."/>
            <person name="Lipzen A."/>
            <person name="Barry K."/>
            <person name="Grigoriev I.V."/>
            <person name="Gunde-Cimerman N."/>
        </authorList>
    </citation>
    <scope>NUCLEOTIDE SEQUENCE [LARGE SCALE GENOMIC DNA]</scope>
    <source>
        <strain evidence="6 7">EXF-2481</strain>
    </source>
</reference>
<proteinExistence type="predicted"/>
<dbReference type="PANTHER" id="PTHR48022:SF56">
    <property type="entry name" value="MAJOR FACILITATOR SUPERFAMILY (MFS) PROFILE DOMAIN-CONTAINING PROTEIN-RELATED"/>
    <property type="match status" value="1"/>
</dbReference>
<evidence type="ECO:0000256" key="4">
    <source>
        <dbReference type="ARBA" id="ARBA00023136"/>
    </source>
</evidence>
<evidence type="ECO:0000256" key="5">
    <source>
        <dbReference type="SAM" id="Phobius"/>
    </source>
</evidence>
<dbReference type="OrthoDB" id="6612291at2759"/>
<sequence length="143" mass="15565">MPLKLRGSTTAATIFTITFGQFLSYVALKLTSPTPGPGSYQNMFAVQWGFAAVSCIGLYFIPKSPYFFVSRGRPDKAHKSIAKIYGKDADVEGRIADIMTALRLYSEGEKTSSGLMACFSKQHRRRTLITCGAFTLASQSGST</sequence>
<protein>
    <recommendedName>
        <fullName evidence="8">Major facilitator superfamily (MFS) profile domain-containing protein</fullName>
    </recommendedName>
</protein>
<dbReference type="GeneID" id="25370770"/>
<dbReference type="InterPro" id="IPR005828">
    <property type="entry name" value="MFS_sugar_transport-like"/>
</dbReference>
<accession>A0A074YAM0</accession>
<dbReference type="GO" id="GO:0016020">
    <property type="term" value="C:membrane"/>
    <property type="evidence" value="ECO:0007669"/>
    <property type="project" value="UniProtKB-SubCell"/>
</dbReference>
<evidence type="ECO:0000256" key="2">
    <source>
        <dbReference type="ARBA" id="ARBA00022692"/>
    </source>
</evidence>
<dbReference type="HOGENOM" id="CLU_1805798_0_0_1"/>
<keyword evidence="3 5" id="KW-1133">Transmembrane helix</keyword>
<name>A0A074YAM0_AURSE</name>
<dbReference type="AlphaFoldDB" id="A0A074YAM0"/>
<comment type="subcellular location">
    <subcellularLocation>
        <location evidence="1">Membrane</location>
        <topology evidence="1">Multi-pass membrane protein</topology>
    </subcellularLocation>
</comment>
<feature type="transmembrane region" description="Helical" evidence="5">
    <location>
        <begin position="7"/>
        <end position="28"/>
    </location>
</feature>
<evidence type="ECO:0000313" key="6">
    <source>
        <dbReference type="EMBL" id="KEQ93014.1"/>
    </source>
</evidence>
<dbReference type="SUPFAM" id="SSF103473">
    <property type="entry name" value="MFS general substrate transporter"/>
    <property type="match status" value="1"/>
</dbReference>
<dbReference type="GO" id="GO:0005351">
    <property type="term" value="F:carbohydrate:proton symporter activity"/>
    <property type="evidence" value="ECO:0007669"/>
    <property type="project" value="TreeGrafter"/>
</dbReference>
<dbReference type="InterPro" id="IPR050360">
    <property type="entry name" value="MFS_Sugar_Transporters"/>
</dbReference>
<feature type="transmembrane region" description="Helical" evidence="5">
    <location>
        <begin position="40"/>
        <end position="61"/>
    </location>
</feature>
<dbReference type="RefSeq" id="XP_013341485.1">
    <property type="nucleotide sequence ID" value="XM_013486031.1"/>
</dbReference>
<keyword evidence="2 5" id="KW-0812">Transmembrane</keyword>
<dbReference type="PANTHER" id="PTHR48022">
    <property type="entry name" value="PLASTIDIC GLUCOSE TRANSPORTER 4"/>
    <property type="match status" value="1"/>
</dbReference>
<keyword evidence="7" id="KW-1185">Reference proteome</keyword>
<dbReference type="InParanoid" id="A0A074YAM0"/>
<dbReference type="Gene3D" id="1.20.1250.20">
    <property type="entry name" value="MFS general substrate transporter like domains"/>
    <property type="match status" value="1"/>
</dbReference>
<gene>
    <name evidence="6" type="ORF">AUEXF2481DRAFT_6978</name>
</gene>
<dbReference type="InterPro" id="IPR036259">
    <property type="entry name" value="MFS_trans_sf"/>
</dbReference>